<gene>
    <name evidence="2" type="ORF">B9H00_12930</name>
</gene>
<accession>A0A240UQT2</accession>
<protein>
    <submittedName>
        <fullName evidence="2">Uncharacterized protein</fullName>
    </submittedName>
</protein>
<dbReference type="EMBL" id="CP021358">
    <property type="protein sequence ID" value="ART63844.1"/>
    <property type="molecule type" value="Genomic_DNA"/>
</dbReference>
<feature type="region of interest" description="Disordered" evidence="1">
    <location>
        <begin position="48"/>
        <end position="69"/>
    </location>
</feature>
<dbReference type="AlphaFoldDB" id="A0A240UQT2"/>
<organism evidence="2 3">
    <name type="scientific">Kushneria marisflavi</name>
    <dbReference type="NCBI Taxonomy" id="157779"/>
    <lineage>
        <taxon>Bacteria</taxon>
        <taxon>Pseudomonadati</taxon>
        <taxon>Pseudomonadota</taxon>
        <taxon>Gammaproteobacteria</taxon>
        <taxon>Oceanospirillales</taxon>
        <taxon>Halomonadaceae</taxon>
        <taxon>Kushneria</taxon>
    </lineage>
</organism>
<proteinExistence type="predicted"/>
<sequence>MLPALKRRAPGGKTDDLSCYDGYLHTMNMPDALRRKTISDGIDTMVLSETGHDMPPPGNGRRASSDTAI</sequence>
<name>A0A240UQT2_9GAMM</name>
<keyword evidence="3" id="KW-1185">Reference proteome</keyword>
<reference evidence="2 3" key="1">
    <citation type="submission" date="2017-05" db="EMBL/GenBank/DDBJ databases">
        <authorList>
            <person name="Song R."/>
            <person name="Chenine A.L."/>
            <person name="Ruprecht R.M."/>
        </authorList>
    </citation>
    <scope>NUCLEOTIDE SEQUENCE [LARGE SCALE GENOMIC DNA]</scope>
    <source>
        <strain evidence="2">SW32</strain>
    </source>
</reference>
<evidence type="ECO:0000256" key="1">
    <source>
        <dbReference type="SAM" id="MobiDB-lite"/>
    </source>
</evidence>
<evidence type="ECO:0000313" key="3">
    <source>
        <dbReference type="Proteomes" id="UP000194457"/>
    </source>
</evidence>
<dbReference type="Proteomes" id="UP000194457">
    <property type="component" value="Chromosome"/>
</dbReference>
<evidence type="ECO:0000313" key="2">
    <source>
        <dbReference type="EMBL" id="ART63844.1"/>
    </source>
</evidence>
<dbReference type="KEGG" id="kma:B9H00_12930"/>